<reference evidence="7" key="1">
    <citation type="journal article" date="2021" name="ISME J.">
        <title>Evolutionary origin and ecological implication of a unique nif island in free-living Bradyrhizobium lineages.</title>
        <authorList>
            <person name="Tao J."/>
        </authorList>
    </citation>
    <scope>NUCLEOTIDE SEQUENCE [LARGE SCALE GENOMIC DNA]</scope>
    <source>
        <strain evidence="7">SZCCT0434</strain>
    </source>
</reference>
<accession>A0ABS5FP32</accession>
<protein>
    <submittedName>
        <fullName evidence="6">Arabinose transporter</fullName>
    </submittedName>
</protein>
<dbReference type="PROSITE" id="PS50850">
    <property type="entry name" value="MFS"/>
    <property type="match status" value="1"/>
</dbReference>
<dbReference type="SUPFAM" id="SSF103473">
    <property type="entry name" value="MFS general substrate transporter"/>
    <property type="match status" value="1"/>
</dbReference>
<feature type="transmembrane region" description="Helical" evidence="4">
    <location>
        <begin position="284"/>
        <end position="303"/>
    </location>
</feature>
<evidence type="ECO:0000259" key="5">
    <source>
        <dbReference type="PROSITE" id="PS50850"/>
    </source>
</evidence>
<dbReference type="InterPro" id="IPR036259">
    <property type="entry name" value="MFS_trans_sf"/>
</dbReference>
<dbReference type="NCBIfam" id="NF003477">
    <property type="entry name" value="PRK05122.1"/>
    <property type="match status" value="1"/>
</dbReference>
<dbReference type="Gene3D" id="1.20.1250.20">
    <property type="entry name" value="MFS general substrate transporter like domains"/>
    <property type="match status" value="2"/>
</dbReference>
<dbReference type="InterPro" id="IPR020846">
    <property type="entry name" value="MFS_dom"/>
</dbReference>
<feature type="transmembrane region" description="Helical" evidence="4">
    <location>
        <begin position="309"/>
        <end position="331"/>
    </location>
</feature>
<gene>
    <name evidence="6" type="ORF">JQ615_24420</name>
</gene>
<keyword evidence="1 4" id="KW-0812">Transmembrane</keyword>
<comment type="caution">
    <text evidence="6">The sequence shown here is derived from an EMBL/GenBank/DDBJ whole genome shotgun (WGS) entry which is preliminary data.</text>
</comment>
<feature type="transmembrane region" description="Helical" evidence="4">
    <location>
        <begin position="372"/>
        <end position="393"/>
    </location>
</feature>
<evidence type="ECO:0000256" key="2">
    <source>
        <dbReference type="ARBA" id="ARBA00022989"/>
    </source>
</evidence>
<feature type="transmembrane region" description="Helical" evidence="4">
    <location>
        <begin position="254"/>
        <end position="272"/>
    </location>
</feature>
<feature type="transmembrane region" description="Helical" evidence="4">
    <location>
        <begin position="343"/>
        <end position="366"/>
    </location>
</feature>
<feature type="domain" description="Major facilitator superfamily (MFS) profile" evidence="5">
    <location>
        <begin position="186"/>
        <end position="403"/>
    </location>
</feature>
<name>A0ABS5FP32_9BRAD</name>
<dbReference type="PANTHER" id="PTHR23531:SF1">
    <property type="entry name" value="QUINOLENE RESISTANCE PROTEIN NORA"/>
    <property type="match status" value="1"/>
</dbReference>
<feature type="transmembrane region" description="Helical" evidence="4">
    <location>
        <begin position="152"/>
        <end position="171"/>
    </location>
</feature>
<keyword evidence="7" id="KW-1185">Reference proteome</keyword>
<feature type="transmembrane region" description="Helical" evidence="4">
    <location>
        <begin position="82"/>
        <end position="103"/>
    </location>
</feature>
<evidence type="ECO:0000256" key="1">
    <source>
        <dbReference type="ARBA" id="ARBA00022692"/>
    </source>
</evidence>
<dbReference type="Proteomes" id="UP001315278">
    <property type="component" value="Unassembled WGS sequence"/>
</dbReference>
<feature type="transmembrane region" description="Helical" evidence="4">
    <location>
        <begin position="177"/>
        <end position="205"/>
    </location>
</feature>
<dbReference type="EMBL" id="JAFCJH010000028">
    <property type="protein sequence ID" value="MBR0798538.1"/>
    <property type="molecule type" value="Genomic_DNA"/>
</dbReference>
<evidence type="ECO:0000313" key="7">
    <source>
        <dbReference type="Proteomes" id="UP001315278"/>
    </source>
</evidence>
<feature type="transmembrane region" description="Helical" evidence="4">
    <location>
        <begin position="12"/>
        <end position="37"/>
    </location>
</feature>
<feature type="transmembrane region" description="Helical" evidence="4">
    <location>
        <begin position="115"/>
        <end position="140"/>
    </location>
</feature>
<feature type="transmembrane region" description="Helical" evidence="4">
    <location>
        <begin position="49"/>
        <end position="70"/>
    </location>
</feature>
<dbReference type="InterPro" id="IPR011701">
    <property type="entry name" value="MFS"/>
</dbReference>
<keyword evidence="2 4" id="KW-1133">Transmembrane helix</keyword>
<dbReference type="NCBIfam" id="NF009048">
    <property type="entry name" value="PRK12382.1"/>
    <property type="match status" value="1"/>
</dbReference>
<evidence type="ECO:0000313" key="6">
    <source>
        <dbReference type="EMBL" id="MBR0798538.1"/>
    </source>
</evidence>
<feature type="transmembrane region" description="Helical" evidence="4">
    <location>
        <begin position="217"/>
        <end position="248"/>
    </location>
</feature>
<keyword evidence="3 4" id="KW-0472">Membrane</keyword>
<evidence type="ECO:0000256" key="4">
    <source>
        <dbReference type="SAM" id="Phobius"/>
    </source>
</evidence>
<dbReference type="InterPro" id="IPR052714">
    <property type="entry name" value="MFS_Exporter"/>
</dbReference>
<dbReference type="RefSeq" id="WP_212493796.1">
    <property type="nucleotide sequence ID" value="NZ_JAFCJH010000028.1"/>
</dbReference>
<organism evidence="6 7">
    <name type="scientific">Bradyrhizobium jicamae</name>
    <dbReference type="NCBI Taxonomy" id="280332"/>
    <lineage>
        <taxon>Bacteria</taxon>
        <taxon>Pseudomonadati</taxon>
        <taxon>Pseudomonadota</taxon>
        <taxon>Alphaproteobacteria</taxon>
        <taxon>Hyphomicrobiales</taxon>
        <taxon>Nitrobacteraceae</taxon>
        <taxon>Bradyrhizobium</taxon>
    </lineage>
</organism>
<evidence type="ECO:0000256" key="3">
    <source>
        <dbReference type="ARBA" id="ARBA00023136"/>
    </source>
</evidence>
<dbReference type="Pfam" id="PF07690">
    <property type="entry name" value="MFS_1"/>
    <property type="match status" value="2"/>
</dbReference>
<proteinExistence type="predicted"/>
<sequence>MTIQTASSSFIAAPRVVATLLPIMAVVFTAFLVIGIAMPVLPLHVHDGLGFGTVVVGLVAGSQFAASLISRPWAGHYSDGSGAKHGVVVGLLAAAIAGLFYLLSLGVGGAPLTSVAILLLGRGVLGAAESFIITAAVSWGLALVDTGSTGKVIAWVGSAMFAAFAIGAPAGSALYGAYGFAAIACVTAVAPLVALLLVATLPAVAPAPHARVSFARVIGAVWVPGVGAALGSVGFGAVTTFVALLFAGRGWPNGWLAYTAYALAFILARLVLSHLADAIGGARVALVFALVEAAGQALIWLAVRPEMALAGAALTGFGFSLVYPGFGVEAVRRVPVQSRGLAMGAYTAFLDLAQGLASPALGLIATGASLNVVFLASAVTVLCAALVASWLLAHPAIVEGHPQ</sequence>
<dbReference type="PANTHER" id="PTHR23531">
    <property type="entry name" value="QUINOLENE RESISTANCE PROTEIN NORA"/>
    <property type="match status" value="1"/>
</dbReference>